<evidence type="ECO:0000256" key="10">
    <source>
        <dbReference type="ARBA" id="ARBA00023136"/>
    </source>
</evidence>
<dbReference type="SUPFAM" id="SSF81324">
    <property type="entry name" value="Voltage-gated potassium channels"/>
    <property type="match status" value="2"/>
</dbReference>
<evidence type="ECO:0000313" key="16">
    <source>
        <dbReference type="EMBL" id="CAJ0567057.1"/>
    </source>
</evidence>
<dbReference type="GO" id="GO:0022841">
    <property type="term" value="F:potassium ion leak channel activity"/>
    <property type="evidence" value="ECO:0007669"/>
    <property type="project" value="TreeGrafter"/>
</dbReference>
<feature type="region of interest" description="Disordered" evidence="13">
    <location>
        <begin position="627"/>
        <end position="674"/>
    </location>
</feature>
<proteinExistence type="inferred from homology"/>
<feature type="transmembrane region" description="Helical" evidence="14">
    <location>
        <begin position="262"/>
        <end position="285"/>
    </location>
</feature>
<evidence type="ECO:0000256" key="8">
    <source>
        <dbReference type="ARBA" id="ARBA00022989"/>
    </source>
</evidence>
<feature type="compositionally biased region" description="Acidic residues" evidence="13">
    <location>
        <begin position="425"/>
        <end position="441"/>
    </location>
</feature>
<dbReference type="InterPro" id="IPR013099">
    <property type="entry name" value="K_chnl_dom"/>
</dbReference>
<comment type="similarity">
    <text evidence="2 12">Belongs to the two pore domain potassium channel (TC 1.A.1.8) family.</text>
</comment>
<comment type="subcellular location">
    <subcellularLocation>
        <location evidence="1">Membrane</location>
        <topology evidence="1">Multi-pass membrane protein</topology>
    </subcellularLocation>
</comment>
<comment type="caution">
    <text evidence="16">The sequence shown here is derived from an EMBL/GenBank/DDBJ whole genome shotgun (WGS) entry which is preliminary data.</text>
</comment>
<dbReference type="GO" id="GO:0015271">
    <property type="term" value="F:outward rectifier potassium channel activity"/>
    <property type="evidence" value="ECO:0007669"/>
    <property type="project" value="TreeGrafter"/>
</dbReference>
<dbReference type="Gene3D" id="1.10.287.70">
    <property type="match status" value="1"/>
</dbReference>
<evidence type="ECO:0000256" key="3">
    <source>
        <dbReference type="ARBA" id="ARBA00022448"/>
    </source>
</evidence>
<dbReference type="EMBL" id="CATQJA010001388">
    <property type="protein sequence ID" value="CAJ0567057.1"/>
    <property type="molecule type" value="Genomic_DNA"/>
</dbReference>
<feature type="transmembrane region" description="Helical" evidence="14">
    <location>
        <begin position="116"/>
        <end position="136"/>
    </location>
</feature>
<dbReference type="Proteomes" id="UP001177023">
    <property type="component" value="Unassembled WGS sequence"/>
</dbReference>
<evidence type="ECO:0000256" key="9">
    <source>
        <dbReference type="ARBA" id="ARBA00023065"/>
    </source>
</evidence>
<evidence type="ECO:0000313" key="17">
    <source>
        <dbReference type="Proteomes" id="UP001177023"/>
    </source>
</evidence>
<dbReference type="PRINTS" id="PR01095">
    <property type="entry name" value="TASKCHANNEL"/>
</dbReference>
<evidence type="ECO:0000256" key="12">
    <source>
        <dbReference type="RuleBase" id="RU003857"/>
    </source>
</evidence>
<dbReference type="GO" id="GO:0005886">
    <property type="term" value="C:plasma membrane"/>
    <property type="evidence" value="ECO:0007669"/>
    <property type="project" value="TreeGrafter"/>
</dbReference>
<keyword evidence="7" id="KW-0630">Potassium</keyword>
<organism evidence="16 17">
    <name type="scientific">Mesorhabditis spiculigera</name>
    <dbReference type="NCBI Taxonomy" id="96644"/>
    <lineage>
        <taxon>Eukaryota</taxon>
        <taxon>Metazoa</taxon>
        <taxon>Ecdysozoa</taxon>
        <taxon>Nematoda</taxon>
        <taxon>Chromadorea</taxon>
        <taxon>Rhabditida</taxon>
        <taxon>Rhabditina</taxon>
        <taxon>Rhabditomorpha</taxon>
        <taxon>Rhabditoidea</taxon>
        <taxon>Rhabditidae</taxon>
        <taxon>Mesorhabditinae</taxon>
        <taxon>Mesorhabditis</taxon>
    </lineage>
</organism>
<accession>A0AA36CE05</accession>
<keyword evidence="10 14" id="KW-0472">Membrane</keyword>
<dbReference type="AlphaFoldDB" id="A0AA36CE05"/>
<evidence type="ECO:0000256" key="7">
    <source>
        <dbReference type="ARBA" id="ARBA00022958"/>
    </source>
</evidence>
<feature type="domain" description="Potassium channel" evidence="15">
    <location>
        <begin position="270"/>
        <end position="340"/>
    </location>
</feature>
<reference evidence="16" key="1">
    <citation type="submission" date="2023-06" db="EMBL/GenBank/DDBJ databases">
        <authorList>
            <person name="Delattre M."/>
        </authorList>
    </citation>
    <scope>NUCLEOTIDE SEQUENCE</scope>
    <source>
        <strain evidence="16">AF72</strain>
    </source>
</reference>
<feature type="transmembrane region" description="Helical" evidence="14">
    <location>
        <begin position="20"/>
        <end position="41"/>
    </location>
</feature>
<feature type="transmembrane region" description="Helical" evidence="14">
    <location>
        <begin position="291"/>
        <end position="311"/>
    </location>
</feature>
<feature type="region of interest" description="Disordered" evidence="13">
    <location>
        <begin position="421"/>
        <end position="471"/>
    </location>
</feature>
<evidence type="ECO:0000259" key="15">
    <source>
        <dbReference type="Pfam" id="PF07885"/>
    </source>
</evidence>
<evidence type="ECO:0000256" key="13">
    <source>
        <dbReference type="SAM" id="MobiDB-lite"/>
    </source>
</evidence>
<keyword evidence="5 12" id="KW-0812">Transmembrane</keyword>
<feature type="domain" description="Potassium channel" evidence="15">
    <location>
        <begin position="113"/>
        <end position="171"/>
    </location>
</feature>
<evidence type="ECO:0000256" key="11">
    <source>
        <dbReference type="ARBA" id="ARBA00023303"/>
    </source>
</evidence>
<evidence type="ECO:0000256" key="14">
    <source>
        <dbReference type="SAM" id="Phobius"/>
    </source>
</evidence>
<keyword evidence="9 12" id="KW-0406">Ion transport</keyword>
<keyword evidence="3 12" id="KW-0813">Transport</keyword>
<dbReference type="PANTHER" id="PTHR11003:SF86">
    <property type="entry name" value="POTASSIUM CHANNEL DOMAIN-CONTAINING PROTEIN"/>
    <property type="match status" value="1"/>
</dbReference>
<gene>
    <name evidence="16" type="ORF">MSPICULIGERA_LOCUS5624</name>
</gene>
<name>A0AA36CE05_9BILA</name>
<evidence type="ECO:0000256" key="2">
    <source>
        <dbReference type="ARBA" id="ARBA00006666"/>
    </source>
</evidence>
<evidence type="ECO:0000256" key="1">
    <source>
        <dbReference type="ARBA" id="ARBA00004141"/>
    </source>
</evidence>
<dbReference type="InterPro" id="IPR003092">
    <property type="entry name" value="2pore_dom_K_chnl_TASK"/>
</dbReference>
<sequence length="732" mass="83104">MASRLYRGLKWLYNTFKMGYFAPLLILISYTLLGAIIFKALEHDEDQRRRNFYRNESEYAVNQVLDRMLEVRCHDGLLKQLNRVEQIRHAQDALFWFLDHLNLTAVIEERSDASPWTWWGSMFYAGQLYTTIGYGFPIVKTVPGQVVSIFYIMIGIPIFLIILKDVGRLMSRGPPQILQAPEKLADCRDDGADTQILTVVQGPGISQFQQTLKIDLGTESEALATEEKEQRILALNGRSKIEKAELDPVKQNRLNQRAEMSFPIPIALAILSMWILFSAALFCIWETEWGYLTSVYFFFVSISTVGLGDIYPSKPDMMIFNFILILVGLALLSMCFNLIQLTVERFLDRLIDEYIEEIEKMADIVHQDDPATEHAMPFEFKMTTGNLLQVPFRKVAEPQGLFSEVKSFVAEKIAENLIASRLGDEDSDSERDKEEAEEEEVADYKGQADDGMADDVEKTGSAAASRKGSVTGQLFHSPRRVQKHAKRPVLRTIQTLEKIRPHRGDFRSVVFSKFVASDRLARLMEDPARTQSDKKKTVSISCQTEPEPKMRRLCGRKSRDSISTVNTCDSIISTTPYKDIYFDYTTDISANEAALNNKSTLSILRIDDEEPILQSALMRLRSPPKIRLPAGLPSGSRRFHRPLRPTPSSPGCMETDNSMRDSGGPSPLHDTRSLPSSEFTRLQNLCGLLPNDFTRQKRRVSLDSPSHGYRSNSSIDDSMFEKAKEPSNVQFH</sequence>
<dbReference type="InterPro" id="IPR003280">
    <property type="entry name" value="2pore_dom_K_chnl"/>
</dbReference>
<keyword evidence="17" id="KW-1185">Reference proteome</keyword>
<feature type="region of interest" description="Disordered" evidence="13">
    <location>
        <begin position="700"/>
        <end position="732"/>
    </location>
</feature>
<dbReference type="GO" id="GO:0030322">
    <property type="term" value="P:stabilization of membrane potential"/>
    <property type="evidence" value="ECO:0007669"/>
    <property type="project" value="TreeGrafter"/>
</dbReference>
<keyword evidence="6" id="KW-0631">Potassium channel</keyword>
<evidence type="ECO:0000256" key="6">
    <source>
        <dbReference type="ARBA" id="ARBA00022826"/>
    </source>
</evidence>
<keyword evidence="11 12" id="KW-0407">Ion channel</keyword>
<dbReference type="Pfam" id="PF07885">
    <property type="entry name" value="Ion_trans_2"/>
    <property type="match status" value="2"/>
</dbReference>
<keyword evidence="8 14" id="KW-1133">Transmembrane helix</keyword>
<feature type="transmembrane region" description="Helical" evidence="14">
    <location>
        <begin position="318"/>
        <end position="339"/>
    </location>
</feature>
<dbReference type="PANTHER" id="PTHR11003">
    <property type="entry name" value="POTASSIUM CHANNEL, SUBFAMILY K"/>
    <property type="match status" value="1"/>
</dbReference>
<feature type="non-terminal residue" evidence="16">
    <location>
        <position position="1"/>
    </location>
</feature>
<evidence type="ECO:0000256" key="4">
    <source>
        <dbReference type="ARBA" id="ARBA00022538"/>
    </source>
</evidence>
<evidence type="ECO:0000256" key="5">
    <source>
        <dbReference type="ARBA" id="ARBA00022692"/>
    </source>
</evidence>
<protein>
    <recommendedName>
        <fullName evidence="15">Potassium channel domain-containing protein</fullName>
    </recommendedName>
</protein>
<keyword evidence="4" id="KW-0633">Potassium transport</keyword>
<dbReference type="PRINTS" id="PR01333">
    <property type="entry name" value="2POREKCHANEL"/>
</dbReference>
<feature type="transmembrane region" description="Helical" evidence="14">
    <location>
        <begin position="142"/>
        <end position="163"/>
    </location>
</feature>